<sequence length="653" mass="72123">MTNQDEEISQNVARACISIYHALPPKGAKPMRRSNNLDEWTILSGIVLRFPDQDPTLPRGGGQSHQHTYLPIAIATGMKCLPYENLSLHGDTIHDSHSEVLTRRIARSWFLSRLVLETGLPPSSPPPPPSSRTGTGEKEGEVEEDPDVISKLSVSLPDRGHASNALLEQQRIYQDLMWERPLLAHSNSDTRDAGRPSRSDRGPSPPIVSRGRNDLRCSSSSSSSPSTSTSDRRISLRTKPGRPDSKPSISMSCSDKMSCWNLLGLQGSLLCSLVEPIRFHHLVLAESPLRSISLHGTRFGQGLLGLEDLKRRVVRDLEDVLHQRFSRLDLDDGVEEVMDRSRERPRILFSDVVFRDSKEAVEESTSEGIQPLHPFSRTREGSSGMGRAPITTTAPQPSPGSLLWSSRDEAKAENLVNGIRLGASSKRKGKQALSKASRSKYSKLCWMQEFKQGLHEVIRNEEGGGSLDGVRGEVGAIGTREEGRGMVSRRLGCEFDWDGETYFEVKNRDPKGEAGREGDDVGMVEAEREHDVVVGSRRHVVAYRKAKSLLRGGSSGAWGGGESRRTDGDGREEESVFVERFLKDWSKPTPPTSQVEKEGGGGEGEEERNDVRIDPGEGEGTLGRTSNPPLLGWLVTHPRYESFDVRGTIRNLI</sequence>
<dbReference type="Proteomes" id="UP000245626">
    <property type="component" value="Unassembled WGS sequence"/>
</dbReference>
<name>A0ACD0NXM7_9BASI</name>
<proteinExistence type="predicted"/>
<accession>A0ACD0NXM7</accession>
<dbReference type="EMBL" id="KZ819916">
    <property type="protein sequence ID" value="PWN50597.1"/>
    <property type="molecule type" value="Genomic_DNA"/>
</dbReference>
<keyword evidence="2" id="KW-1185">Reference proteome</keyword>
<gene>
    <name evidence="1" type="ORF">IE53DRAFT_368781</name>
</gene>
<reference evidence="1 2" key="1">
    <citation type="journal article" date="2018" name="Mol. Biol. Evol.">
        <title>Broad Genomic Sampling Reveals a Smut Pathogenic Ancestry of the Fungal Clade Ustilaginomycotina.</title>
        <authorList>
            <person name="Kijpornyongpan T."/>
            <person name="Mondo S.J."/>
            <person name="Barry K."/>
            <person name="Sandor L."/>
            <person name="Lee J."/>
            <person name="Lipzen A."/>
            <person name="Pangilinan J."/>
            <person name="LaButti K."/>
            <person name="Hainaut M."/>
            <person name="Henrissat B."/>
            <person name="Grigoriev I.V."/>
            <person name="Spatafora J.W."/>
            <person name="Aime M.C."/>
        </authorList>
    </citation>
    <scope>NUCLEOTIDE SEQUENCE [LARGE SCALE GENOMIC DNA]</scope>
    <source>
        <strain evidence="1 2">SA 807</strain>
    </source>
</reference>
<protein>
    <submittedName>
        <fullName evidence="1">Uncharacterized protein</fullName>
    </submittedName>
</protein>
<evidence type="ECO:0000313" key="1">
    <source>
        <dbReference type="EMBL" id="PWN50597.1"/>
    </source>
</evidence>
<evidence type="ECO:0000313" key="2">
    <source>
        <dbReference type="Proteomes" id="UP000245626"/>
    </source>
</evidence>
<organism evidence="1 2">
    <name type="scientific">Violaceomyces palustris</name>
    <dbReference type="NCBI Taxonomy" id="1673888"/>
    <lineage>
        <taxon>Eukaryota</taxon>
        <taxon>Fungi</taxon>
        <taxon>Dikarya</taxon>
        <taxon>Basidiomycota</taxon>
        <taxon>Ustilaginomycotina</taxon>
        <taxon>Ustilaginomycetes</taxon>
        <taxon>Violaceomycetales</taxon>
        <taxon>Violaceomycetaceae</taxon>
        <taxon>Violaceomyces</taxon>
    </lineage>
</organism>